<dbReference type="EMBL" id="CAMXCT030002047">
    <property type="protein sequence ID" value="CAL4782531.1"/>
    <property type="molecule type" value="Genomic_DNA"/>
</dbReference>
<accession>A0A9P1CN34</accession>
<dbReference type="EMBL" id="CAMXCT010002047">
    <property type="protein sequence ID" value="CAI3995219.1"/>
    <property type="molecule type" value="Genomic_DNA"/>
</dbReference>
<comment type="caution">
    <text evidence="1">The sequence shown here is derived from an EMBL/GenBank/DDBJ whole genome shotgun (WGS) entry which is preliminary data.</text>
</comment>
<reference evidence="2" key="2">
    <citation type="submission" date="2024-04" db="EMBL/GenBank/DDBJ databases">
        <authorList>
            <person name="Chen Y."/>
            <person name="Shah S."/>
            <person name="Dougan E. K."/>
            <person name="Thang M."/>
            <person name="Chan C."/>
        </authorList>
    </citation>
    <scope>NUCLEOTIDE SEQUENCE [LARGE SCALE GENOMIC DNA]</scope>
</reference>
<protein>
    <submittedName>
        <fullName evidence="1">Uncharacterized protein</fullName>
    </submittedName>
</protein>
<keyword evidence="3" id="KW-1185">Reference proteome</keyword>
<gene>
    <name evidence="1" type="ORF">C1SCF055_LOCUS21809</name>
</gene>
<dbReference type="EMBL" id="CAMXCT020002047">
    <property type="protein sequence ID" value="CAL1148594.1"/>
    <property type="molecule type" value="Genomic_DNA"/>
</dbReference>
<reference evidence="1" key="1">
    <citation type="submission" date="2022-10" db="EMBL/GenBank/DDBJ databases">
        <authorList>
            <person name="Chen Y."/>
            <person name="Dougan E. K."/>
            <person name="Chan C."/>
            <person name="Rhodes N."/>
            <person name="Thang M."/>
        </authorList>
    </citation>
    <scope>NUCLEOTIDE SEQUENCE</scope>
</reference>
<evidence type="ECO:0000313" key="2">
    <source>
        <dbReference type="EMBL" id="CAL1148594.1"/>
    </source>
</evidence>
<proteinExistence type="predicted"/>
<dbReference type="AlphaFoldDB" id="A0A9P1CN34"/>
<evidence type="ECO:0000313" key="1">
    <source>
        <dbReference type="EMBL" id="CAI3995219.1"/>
    </source>
</evidence>
<dbReference type="OrthoDB" id="440951at2759"/>
<dbReference type="Proteomes" id="UP001152797">
    <property type="component" value="Unassembled WGS sequence"/>
</dbReference>
<name>A0A9P1CN34_9DINO</name>
<organism evidence="1">
    <name type="scientific">Cladocopium goreaui</name>
    <dbReference type="NCBI Taxonomy" id="2562237"/>
    <lineage>
        <taxon>Eukaryota</taxon>
        <taxon>Sar</taxon>
        <taxon>Alveolata</taxon>
        <taxon>Dinophyceae</taxon>
        <taxon>Suessiales</taxon>
        <taxon>Symbiodiniaceae</taxon>
        <taxon>Cladocopium</taxon>
    </lineage>
</organism>
<sequence length="252" mass="28199">MSPQEVQELASKTILDFKAANTAQVPADLHFLASLGSGGIHKNNMHKTLLSFADREVLLPEPCQPKLTFKDPYKDQTQMMLLLHEMFSAVYDSYQEAWLSMMVPSVGRLEEFWALQEKHPAFTDRPALQANPHFRSKLVPVGLHGDGTPVIGIGKIWSRQLTTWSWNSLLGKGTTKSMQLQIWPMFDETGSSTTLKEFWAILAGHSNGCSLGYGLQKITKGKNTPATLQQAGEQIHDWQVALEAFFGPWWAT</sequence>
<evidence type="ECO:0000313" key="3">
    <source>
        <dbReference type="Proteomes" id="UP001152797"/>
    </source>
</evidence>